<protein>
    <submittedName>
        <fullName evidence="2">Uncharacterized protein</fullName>
    </submittedName>
</protein>
<sequence>MNLYIHCVSRYLPEPQEQPRVVSHTPEQRSIMHALCTHLHPSPRAALPDQQTVTLRQPEVGVSKQMVGCGSGCVCHLNAVENNPGLPSEVPKRRASVRLTCRHLTTSCAAPLTVAGDKERPSGGHHSACASKNSSTTLPLARPHTSLVSCNA</sequence>
<dbReference type="AlphaFoldDB" id="A0A5B7E6M7"/>
<evidence type="ECO:0000313" key="3">
    <source>
        <dbReference type="Proteomes" id="UP000324222"/>
    </source>
</evidence>
<comment type="caution">
    <text evidence="2">The sequence shown here is derived from an EMBL/GenBank/DDBJ whole genome shotgun (WGS) entry which is preliminary data.</text>
</comment>
<organism evidence="2 3">
    <name type="scientific">Portunus trituberculatus</name>
    <name type="common">Swimming crab</name>
    <name type="synonym">Neptunus trituberculatus</name>
    <dbReference type="NCBI Taxonomy" id="210409"/>
    <lineage>
        <taxon>Eukaryota</taxon>
        <taxon>Metazoa</taxon>
        <taxon>Ecdysozoa</taxon>
        <taxon>Arthropoda</taxon>
        <taxon>Crustacea</taxon>
        <taxon>Multicrustacea</taxon>
        <taxon>Malacostraca</taxon>
        <taxon>Eumalacostraca</taxon>
        <taxon>Eucarida</taxon>
        <taxon>Decapoda</taxon>
        <taxon>Pleocyemata</taxon>
        <taxon>Brachyura</taxon>
        <taxon>Eubrachyura</taxon>
        <taxon>Portunoidea</taxon>
        <taxon>Portunidae</taxon>
        <taxon>Portuninae</taxon>
        <taxon>Portunus</taxon>
    </lineage>
</organism>
<feature type="region of interest" description="Disordered" evidence="1">
    <location>
        <begin position="114"/>
        <end position="140"/>
    </location>
</feature>
<dbReference type="Proteomes" id="UP000324222">
    <property type="component" value="Unassembled WGS sequence"/>
</dbReference>
<gene>
    <name evidence="2" type="ORF">E2C01_022286</name>
</gene>
<name>A0A5B7E6M7_PORTR</name>
<accession>A0A5B7E6M7</accession>
<proteinExistence type="predicted"/>
<evidence type="ECO:0000256" key="1">
    <source>
        <dbReference type="SAM" id="MobiDB-lite"/>
    </source>
</evidence>
<dbReference type="EMBL" id="VSRR010002011">
    <property type="protein sequence ID" value="MPC29069.1"/>
    <property type="molecule type" value="Genomic_DNA"/>
</dbReference>
<keyword evidence="3" id="KW-1185">Reference proteome</keyword>
<reference evidence="2 3" key="1">
    <citation type="submission" date="2019-05" db="EMBL/GenBank/DDBJ databases">
        <title>Another draft genome of Portunus trituberculatus and its Hox gene families provides insights of decapod evolution.</title>
        <authorList>
            <person name="Jeong J.-H."/>
            <person name="Song I."/>
            <person name="Kim S."/>
            <person name="Choi T."/>
            <person name="Kim D."/>
            <person name="Ryu S."/>
            <person name="Kim W."/>
        </authorList>
    </citation>
    <scope>NUCLEOTIDE SEQUENCE [LARGE SCALE GENOMIC DNA]</scope>
    <source>
        <tissue evidence="2">Muscle</tissue>
    </source>
</reference>
<evidence type="ECO:0000313" key="2">
    <source>
        <dbReference type="EMBL" id="MPC29069.1"/>
    </source>
</evidence>